<name>I8UA30_9BACL</name>
<comment type="caution">
    <text evidence="2">The sequence shown here is derived from an EMBL/GenBank/DDBJ whole genome shotgun (WGS) entry which is preliminary data.</text>
</comment>
<dbReference type="AlphaFoldDB" id="I8UA30"/>
<evidence type="ECO:0000313" key="3">
    <source>
        <dbReference type="Proteomes" id="UP000004080"/>
    </source>
</evidence>
<organism evidence="2 3">
    <name type="scientific">Fictibacillus macauensis ZFHKF-1</name>
    <dbReference type="NCBI Taxonomy" id="1196324"/>
    <lineage>
        <taxon>Bacteria</taxon>
        <taxon>Bacillati</taxon>
        <taxon>Bacillota</taxon>
        <taxon>Bacilli</taxon>
        <taxon>Bacillales</taxon>
        <taxon>Fictibacillaceae</taxon>
        <taxon>Fictibacillus</taxon>
    </lineage>
</organism>
<gene>
    <name evidence="2" type="ORF">A374_19475</name>
</gene>
<reference evidence="2 3" key="1">
    <citation type="journal article" date="2012" name="J. Bacteriol.">
        <title>Genome of Bacillus macauensis ZFHKF-1, a Long-Chain-Forming Bacterium.</title>
        <authorList>
            <person name="Cai L."/>
            <person name="Zhang T."/>
        </authorList>
    </citation>
    <scope>NUCLEOTIDE SEQUENCE [LARGE SCALE GENOMIC DNA]</scope>
    <source>
        <strain evidence="2 3">ZFHKF-1</strain>
    </source>
</reference>
<proteinExistence type="predicted"/>
<dbReference type="EMBL" id="AKKV01000055">
    <property type="protein sequence ID" value="EIT83643.1"/>
    <property type="molecule type" value="Genomic_DNA"/>
</dbReference>
<sequence length="130" mass="15606">MEDKNKKLVNYYFQVLGDDRFLKVLEKLAGGEGYGIEHVWCVFAEDYEEWEEDYFGDEGIAFYFDYPAVEEDEEVIIDYETLFIYLKEITGDYIARHPENESEIEKYMNKIKERYQIKKSWKVNHLGGNQ</sequence>
<keyword evidence="3" id="KW-1185">Reference proteome</keyword>
<protein>
    <recommendedName>
        <fullName evidence="1">CDI immunity protein domain-containing protein</fullName>
    </recommendedName>
</protein>
<dbReference type="OrthoDB" id="2941819at2"/>
<dbReference type="eggNOG" id="ENOG5033DYB">
    <property type="taxonomic scope" value="Bacteria"/>
</dbReference>
<dbReference type="InterPro" id="IPR041256">
    <property type="entry name" value="CdiI_4"/>
</dbReference>
<dbReference type="RefSeq" id="WP_007203959.1">
    <property type="nucleotide sequence ID" value="NZ_AKKV01000055.1"/>
</dbReference>
<dbReference type="CDD" id="cd20688">
    <property type="entry name" value="CdiI_Ecoli_Nm-like"/>
    <property type="match status" value="1"/>
</dbReference>
<dbReference type="PATRIC" id="fig|1196324.3.peg.3956"/>
<accession>I8UA30</accession>
<evidence type="ECO:0000313" key="2">
    <source>
        <dbReference type="EMBL" id="EIT83643.1"/>
    </source>
</evidence>
<dbReference type="STRING" id="1196324.A374_19475"/>
<dbReference type="Proteomes" id="UP000004080">
    <property type="component" value="Unassembled WGS sequence"/>
</dbReference>
<evidence type="ECO:0000259" key="1">
    <source>
        <dbReference type="Pfam" id="PF18624"/>
    </source>
</evidence>
<dbReference type="Pfam" id="PF18624">
    <property type="entry name" value="CdiI_4"/>
    <property type="match status" value="1"/>
</dbReference>
<feature type="domain" description="CDI immunity protein" evidence="1">
    <location>
        <begin position="6"/>
        <end position="107"/>
    </location>
</feature>